<reference evidence="2" key="1">
    <citation type="journal article" date="2019" name="Sci. Rep.">
        <title>Draft genome of Tanacetum cinerariifolium, the natural source of mosquito coil.</title>
        <authorList>
            <person name="Yamashiro T."/>
            <person name="Shiraishi A."/>
            <person name="Satake H."/>
            <person name="Nakayama K."/>
        </authorList>
    </citation>
    <scope>NUCLEOTIDE SEQUENCE</scope>
</reference>
<comment type="caution">
    <text evidence="2">The sequence shown here is derived from an EMBL/GenBank/DDBJ whole genome shotgun (WGS) entry which is preliminary data.</text>
</comment>
<evidence type="ECO:0000256" key="1">
    <source>
        <dbReference type="SAM" id="MobiDB-lite"/>
    </source>
</evidence>
<feature type="region of interest" description="Disordered" evidence="1">
    <location>
        <begin position="333"/>
        <end position="369"/>
    </location>
</feature>
<name>A0A699I0G6_TANCI</name>
<sequence length="437" mass="49363">MEDDEYEVIDLTTEEWDSAGDAKLMNDEVNEADETINEATKKMGIDSIANGEAETSDTMQKGVGIEVDNIEKGTGKEKIDARKMEERKAECAMRKQKLAALVEKLNKMKAVKRIMTAKIGKGKMDNVDVRTEHIRDKPEKALDGEETNDNFVSSNKIKMNKAVGIKKKPSSATATNGTCIADLENSSVKEKEAKDKVKRVNRDIPTRLAYWLLDHFDEDACCKNINGLDEEHVRKDNEFGEYRLDRVPTDVGLDEEHVREDNEFGEYGPDSVPTDVKGMKKFISASLKRVAEMARLADDVLDEVLYTRIILDLLNFDDGANFDLNITQPLATRGKQVGDEQEPQDVPEFKTPNQPKGASPKDRNTSRGLSKFGQEYLTNNNKSMIHVFSEPQPLNVLQPLIHQHRAKRHAILPEILRSPFVSEKFLYCAVSFRTRNE</sequence>
<dbReference type="AlphaFoldDB" id="A0A699I0G6"/>
<gene>
    <name evidence="2" type="ORF">Tci_461261</name>
</gene>
<accession>A0A699I0G6</accession>
<organism evidence="2">
    <name type="scientific">Tanacetum cinerariifolium</name>
    <name type="common">Dalmatian daisy</name>
    <name type="synonym">Chrysanthemum cinerariifolium</name>
    <dbReference type="NCBI Taxonomy" id="118510"/>
    <lineage>
        <taxon>Eukaryota</taxon>
        <taxon>Viridiplantae</taxon>
        <taxon>Streptophyta</taxon>
        <taxon>Embryophyta</taxon>
        <taxon>Tracheophyta</taxon>
        <taxon>Spermatophyta</taxon>
        <taxon>Magnoliopsida</taxon>
        <taxon>eudicotyledons</taxon>
        <taxon>Gunneridae</taxon>
        <taxon>Pentapetalae</taxon>
        <taxon>asterids</taxon>
        <taxon>campanulids</taxon>
        <taxon>Asterales</taxon>
        <taxon>Asteraceae</taxon>
        <taxon>Asteroideae</taxon>
        <taxon>Anthemideae</taxon>
        <taxon>Anthemidinae</taxon>
        <taxon>Tanacetum</taxon>
    </lineage>
</organism>
<dbReference type="EMBL" id="BKCJ010219883">
    <property type="protein sequence ID" value="GEY89287.1"/>
    <property type="molecule type" value="Genomic_DNA"/>
</dbReference>
<evidence type="ECO:0000313" key="2">
    <source>
        <dbReference type="EMBL" id="GEY89287.1"/>
    </source>
</evidence>
<protein>
    <submittedName>
        <fullName evidence="2">Uncharacterized protein</fullName>
    </submittedName>
</protein>
<proteinExistence type="predicted"/>